<dbReference type="EMBL" id="JBHDLJ010000004">
    <property type="protein sequence ID" value="MFB0834353.1"/>
    <property type="molecule type" value="Genomic_DNA"/>
</dbReference>
<evidence type="ECO:0008006" key="3">
    <source>
        <dbReference type="Google" id="ProtNLM"/>
    </source>
</evidence>
<keyword evidence="2" id="KW-1185">Reference proteome</keyword>
<protein>
    <recommendedName>
        <fullName evidence="3">Immunity protein Imm1</fullName>
    </recommendedName>
</protein>
<name>A0ABV4UQE7_9MICC</name>
<sequence length="144" mass="16233">MRWKRKREWAERVAQMHALEAAPEPEQGYGPSWDAILAGRREFAGQVLGGPWLGHDILILAYGTTRRRREPRPDGFGYSADYAINDWNNHGPGDDDDSFSVATIDELYERLDDTQIQWYPPARSLAKAGLLFGGSGKEQDLENG</sequence>
<proteinExistence type="predicted"/>
<comment type="caution">
    <text evidence="1">The sequence shown here is derived from an EMBL/GenBank/DDBJ whole genome shotgun (WGS) entry which is preliminary data.</text>
</comment>
<dbReference type="Proteomes" id="UP001575652">
    <property type="component" value="Unassembled WGS sequence"/>
</dbReference>
<dbReference type="RefSeq" id="WP_373971521.1">
    <property type="nucleotide sequence ID" value="NZ_JBHDLJ010000004.1"/>
</dbReference>
<evidence type="ECO:0000313" key="1">
    <source>
        <dbReference type="EMBL" id="MFB0834353.1"/>
    </source>
</evidence>
<reference evidence="1 2" key="1">
    <citation type="submission" date="2024-09" db="EMBL/GenBank/DDBJ databases">
        <authorList>
            <person name="Salinas-Garcia M.A."/>
            <person name="Prieme A."/>
        </authorList>
    </citation>
    <scope>NUCLEOTIDE SEQUENCE [LARGE SCALE GENOMIC DNA]</scope>
    <source>
        <strain evidence="1 2">DSM 21081</strain>
    </source>
</reference>
<evidence type="ECO:0000313" key="2">
    <source>
        <dbReference type="Proteomes" id="UP001575652"/>
    </source>
</evidence>
<gene>
    <name evidence="1" type="ORF">ACETWP_07120</name>
</gene>
<organism evidence="1 2">
    <name type="scientific">Arthrobacter halodurans</name>
    <dbReference type="NCBI Taxonomy" id="516699"/>
    <lineage>
        <taxon>Bacteria</taxon>
        <taxon>Bacillati</taxon>
        <taxon>Actinomycetota</taxon>
        <taxon>Actinomycetes</taxon>
        <taxon>Micrococcales</taxon>
        <taxon>Micrococcaceae</taxon>
        <taxon>Arthrobacter</taxon>
    </lineage>
</organism>
<accession>A0ABV4UQE7</accession>